<dbReference type="HOGENOM" id="CLU_033323_8_3_4"/>
<dbReference type="GO" id="GO:0045820">
    <property type="term" value="P:negative regulation of glycolytic process"/>
    <property type="evidence" value="ECO:0007669"/>
    <property type="project" value="TreeGrafter"/>
</dbReference>
<evidence type="ECO:0000256" key="3">
    <source>
        <dbReference type="PIRSR" id="PIRSR613078-1"/>
    </source>
</evidence>
<dbReference type="AlphaFoldDB" id="D7DKU1"/>
<keyword evidence="7" id="KW-1185">Reference proteome</keyword>
<evidence type="ECO:0000256" key="4">
    <source>
        <dbReference type="PIRSR" id="PIRSR613078-2"/>
    </source>
</evidence>
<feature type="site" description="Transition state stabilizer" evidence="5">
    <location>
        <position position="150"/>
    </location>
</feature>
<evidence type="ECO:0000256" key="2">
    <source>
        <dbReference type="NCBIfam" id="TIGR03162"/>
    </source>
</evidence>
<dbReference type="OrthoDB" id="5296884at2"/>
<reference evidence="6 7" key="2">
    <citation type="journal article" date="2011" name="J. Bacteriol.">
        <title>Genomes of three methylotrophs from a single niche uncover genetic and metabolic divergence of Methylophilaceae.</title>
        <authorList>
            <person name="Lapidus A."/>
            <person name="Clum A."/>
            <person name="Labutti K."/>
            <person name="Kaluzhnaya M.G."/>
            <person name="Lim S."/>
            <person name="Beck D.A."/>
            <person name="Glavina Del Rio T."/>
            <person name="Nolan M."/>
            <person name="Mavromatis K."/>
            <person name="Huntemann M."/>
            <person name="Lucas S."/>
            <person name="Lidstrom M.E."/>
            <person name="Ivanova N."/>
            <person name="Chistoserdova L."/>
        </authorList>
    </citation>
    <scope>NUCLEOTIDE SEQUENCE [LARGE SCALE GENOMIC DNA]</scope>
    <source>
        <strain evidence="6 7">301</strain>
    </source>
</reference>
<dbReference type="Pfam" id="PF00300">
    <property type="entry name" value="His_Phos_1"/>
    <property type="match status" value="1"/>
</dbReference>
<dbReference type="EC" id="3.1.3.73" evidence="2"/>
<evidence type="ECO:0000313" key="7">
    <source>
        <dbReference type="Proteomes" id="UP000000383"/>
    </source>
</evidence>
<dbReference type="EMBL" id="CP002056">
    <property type="protein sequence ID" value="ADI28552.1"/>
    <property type="molecule type" value="Genomic_DNA"/>
</dbReference>
<name>D7DKU1_METV0</name>
<dbReference type="KEGG" id="meh:M301_0164"/>
<dbReference type="GO" id="GO:0005829">
    <property type="term" value="C:cytosol"/>
    <property type="evidence" value="ECO:0007669"/>
    <property type="project" value="TreeGrafter"/>
</dbReference>
<dbReference type="GO" id="GO:0009236">
    <property type="term" value="P:cobalamin biosynthetic process"/>
    <property type="evidence" value="ECO:0007669"/>
    <property type="project" value="UniProtKB-UniRule"/>
</dbReference>
<evidence type="ECO:0000256" key="5">
    <source>
        <dbReference type="PIRSR" id="PIRSR613078-3"/>
    </source>
</evidence>
<dbReference type="SMART" id="SM00855">
    <property type="entry name" value="PGAM"/>
    <property type="match status" value="1"/>
</dbReference>
<dbReference type="STRING" id="666681.M301_0164"/>
<dbReference type="InterPro" id="IPR013078">
    <property type="entry name" value="His_Pase_superF_clade-1"/>
</dbReference>
<dbReference type="PANTHER" id="PTHR46517">
    <property type="entry name" value="FRUCTOSE-2,6-BISPHOSPHATASE TIGAR"/>
    <property type="match status" value="1"/>
</dbReference>
<dbReference type="InterPro" id="IPR017578">
    <property type="entry name" value="Ribazole_CobC"/>
</dbReference>
<evidence type="ECO:0000313" key="6">
    <source>
        <dbReference type="EMBL" id="ADI28552.1"/>
    </source>
</evidence>
<dbReference type="InterPro" id="IPR051695">
    <property type="entry name" value="Phosphoglycerate_Mutase"/>
</dbReference>
<dbReference type="Gene3D" id="3.40.50.1240">
    <property type="entry name" value="Phosphoglycerate mutase-like"/>
    <property type="match status" value="1"/>
</dbReference>
<dbReference type="CDD" id="cd07067">
    <property type="entry name" value="HP_PGM_like"/>
    <property type="match status" value="1"/>
</dbReference>
<gene>
    <name evidence="6" type="ordered locus">M301_0164</name>
</gene>
<organism evidence="6 7">
    <name type="scientific">Methylotenera versatilis (strain 301)</name>
    <dbReference type="NCBI Taxonomy" id="666681"/>
    <lineage>
        <taxon>Bacteria</taxon>
        <taxon>Pseudomonadati</taxon>
        <taxon>Pseudomonadota</taxon>
        <taxon>Betaproteobacteria</taxon>
        <taxon>Nitrosomonadales</taxon>
        <taxon>Methylophilaceae</taxon>
        <taxon>Methylotenera</taxon>
    </lineage>
</organism>
<sequence>MKLTLVRHTSLDIAPSICYGQSDVAVSANFENERMALQKKLAAFEFDAIYASPLKRCHQLAQALCADELFGHASENIRLDARLKELHFGDWEMSPWDAIPREKFDVWADDYANLAPPNGETFSELHARAKSFVEDVSSHSQSKSILVVTHGGFIRALIAEVLQMPLKRLFRLTIDHASVTQLEFNGEVPKVLLMNL</sequence>
<dbReference type="NCBIfam" id="TIGR03162">
    <property type="entry name" value="ribazole_cobC"/>
    <property type="match status" value="1"/>
</dbReference>
<dbReference type="Proteomes" id="UP000000383">
    <property type="component" value="Chromosome"/>
</dbReference>
<feature type="active site" description="Proton donor/acceptor" evidence="3">
    <location>
        <position position="85"/>
    </location>
</feature>
<feature type="binding site" evidence="4">
    <location>
        <position position="56"/>
    </location>
    <ligand>
        <name>substrate</name>
    </ligand>
</feature>
<dbReference type="GO" id="GO:0004331">
    <property type="term" value="F:fructose-2,6-bisphosphate 2-phosphatase activity"/>
    <property type="evidence" value="ECO:0007669"/>
    <property type="project" value="TreeGrafter"/>
</dbReference>
<dbReference type="SUPFAM" id="SSF53254">
    <property type="entry name" value="Phosphoglycerate mutase-like"/>
    <property type="match status" value="1"/>
</dbReference>
<dbReference type="PANTHER" id="PTHR46517:SF1">
    <property type="entry name" value="FRUCTOSE-2,6-BISPHOSPHATASE TIGAR"/>
    <property type="match status" value="1"/>
</dbReference>
<dbReference type="InterPro" id="IPR029033">
    <property type="entry name" value="His_PPase_superfam"/>
</dbReference>
<keyword evidence="1" id="KW-0378">Hydrolase</keyword>
<dbReference type="GO" id="GO:0043456">
    <property type="term" value="P:regulation of pentose-phosphate shunt"/>
    <property type="evidence" value="ECO:0007669"/>
    <property type="project" value="TreeGrafter"/>
</dbReference>
<dbReference type="eggNOG" id="COG0406">
    <property type="taxonomic scope" value="Bacteria"/>
</dbReference>
<reference evidence="7" key="1">
    <citation type="submission" date="2010-05" db="EMBL/GenBank/DDBJ databases">
        <title>Complete sequence of Methylotenera sp. 301.</title>
        <authorList>
            <person name="Lucas S."/>
            <person name="Copeland A."/>
            <person name="Lapidus A."/>
            <person name="Cheng J.-F."/>
            <person name="Bruce D."/>
            <person name="Goodwin L."/>
            <person name="Pitluck S."/>
            <person name="Clum A."/>
            <person name="Land M."/>
            <person name="Hauser L."/>
            <person name="Kyrpides N."/>
            <person name="Ivanova N."/>
            <person name="Chistoservova L."/>
            <person name="Kalyuzhnaya M."/>
            <person name="Woyke T."/>
        </authorList>
    </citation>
    <scope>NUCLEOTIDE SEQUENCE [LARGE SCALE GENOMIC DNA]</scope>
    <source>
        <strain evidence="7">301</strain>
    </source>
</reference>
<feature type="active site" description="Tele-phosphohistidine intermediate" evidence="3">
    <location>
        <position position="8"/>
    </location>
</feature>
<dbReference type="RefSeq" id="WP_013146869.1">
    <property type="nucleotide sequence ID" value="NC_014207.1"/>
</dbReference>
<proteinExistence type="predicted"/>
<accession>D7DKU1</accession>
<evidence type="ECO:0000256" key="1">
    <source>
        <dbReference type="ARBA" id="ARBA00022801"/>
    </source>
</evidence>
<protein>
    <recommendedName>
        <fullName evidence="2">Alpha-ribazole phosphatase</fullName>
        <ecNumber evidence="2">3.1.3.73</ecNumber>
    </recommendedName>
</protein>
<dbReference type="GO" id="GO:0043755">
    <property type="term" value="F:alpha-ribazole phosphatase activity"/>
    <property type="evidence" value="ECO:0007669"/>
    <property type="project" value="UniProtKB-UniRule"/>
</dbReference>